<feature type="compositionally biased region" description="Acidic residues" evidence="2">
    <location>
        <begin position="383"/>
        <end position="395"/>
    </location>
</feature>
<dbReference type="PANTHER" id="PTHR31915:SF6">
    <property type="entry name" value="SKICH DOMAIN-CONTAINING PROTEIN"/>
    <property type="match status" value="1"/>
</dbReference>
<organism evidence="3 4">
    <name type="scientific">Legionella drancourtii LLAP12</name>
    <dbReference type="NCBI Taxonomy" id="658187"/>
    <lineage>
        <taxon>Bacteria</taxon>
        <taxon>Pseudomonadati</taxon>
        <taxon>Pseudomonadota</taxon>
        <taxon>Gammaproteobacteria</taxon>
        <taxon>Legionellales</taxon>
        <taxon>Legionellaceae</taxon>
        <taxon>Legionella</taxon>
    </lineage>
</organism>
<evidence type="ECO:0000256" key="1">
    <source>
        <dbReference type="SAM" id="Coils"/>
    </source>
</evidence>
<feature type="coiled-coil region" evidence="1">
    <location>
        <begin position="494"/>
        <end position="540"/>
    </location>
</feature>
<keyword evidence="4" id="KW-1185">Reference proteome</keyword>
<dbReference type="Proteomes" id="UP000002770">
    <property type="component" value="Unassembled WGS sequence"/>
</dbReference>
<feature type="region of interest" description="Disordered" evidence="2">
    <location>
        <begin position="846"/>
        <end position="865"/>
    </location>
</feature>
<dbReference type="STRING" id="658187.LDG_8858"/>
<evidence type="ECO:0000313" key="4">
    <source>
        <dbReference type="Proteomes" id="UP000002770"/>
    </source>
</evidence>
<dbReference type="Gene3D" id="1.20.1480.30">
    <property type="entry name" value="Designed four-helix bundle protein"/>
    <property type="match status" value="1"/>
</dbReference>
<sequence length="865" mass="95633">MNDKVDKSSVKVLRARQNDLTEKVKLLSGESRRLREEIKKAEATKGEVAANNSKINSEMRELERLKKDIQGELTKLANEASALNPTANASLSVGIPTTPLVPPPPPLIFKAATKKFTVSSQPKPPPKASVRDVTGDMLSQLSAGVQLKKSTENAKPKTEDELVQERENEFRRFESSIKTKEAEVERLLNQVSELATKLETEKASQVEYQKALESQVDAITELSKKKGALEGKLKEVKEKVGTELSKIEERKAQELAEKERLTKEQNTLILDNPVDNIPDVPPPPPPMGIPTPPSIGIPPPPPMGNFNAKAKASAPSAVITKSEATPPSPAKEKASFSTDEVLLKAAEAQKKRDVAVVKNYVVSMLIDMVIDNPGKDEVPSSSDVDDEFSDDDNDVETIESPHQQLFNLIGEEGFSELKETIQKSLIQTNTSSALGGHFSQAMRARREAIDSVSVDAGRLEKNRDKAPIKDAVSRFIDARQDKGLLAAGKEIKQREDAEAQRTAEAKRIEEAQQAEERVRKAAAAKEVEEAKKAAEVQKKLSEMGVKEAVVNTAGVKQAESQKDIAISEANAKKSDAQKLDSFLSSIDDDLAKGLSAVQQAEELRIAALAKAKKEEAQQVKTENVQGAEQTQERVEQAQKHVEQTQERVEQTQERVEQTQERVEQTQEHVEQTQERVEQTQEHVEQTQERVEQTIPRPKVQAKMAEPRQPEQPIANAQAAELLKNSGFDRHLKAILTKAEHLEKSKHPTAAAAASEARTIHKILLDNKKEFIAGGKEAQDFVKDCENAIKPEQTKNLAEHRGILGSLQKFVRGIQNVFKSLTSSSPSTYSINTDSMDKVNDMKKSLNKIKEQSTEDNDVERQRRPS</sequence>
<dbReference type="OrthoDB" id="9838352at2"/>
<feature type="region of interest" description="Disordered" evidence="2">
    <location>
        <begin position="371"/>
        <end position="395"/>
    </location>
</feature>
<dbReference type="HOGENOM" id="CLU_331153_0_0_6"/>
<feature type="region of interest" description="Disordered" evidence="2">
    <location>
        <begin position="116"/>
        <end position="164"/>
    </location>
</feature>
<accession>G9EU67</accession>
<feature type="compositionally biased region" description="Basic and acidic residues" evidence="2">
    <location>
        <begin position="149"/>
        <end position="164"/>
    </location>
</feature>
<evidence type="ECO:0000313" key="3">
    <source>
        <dbReference type="EMBL" id="EHL29141.1"/>
    </source>
</evidence>
<reference evidence="3 4" key="1">
    <citation type="journal article" date="2011" name="BMC Genomics">
        <title>Insight into cross-talk between intra-amoebal pathogens.</title>
        <authorList>
            <person name="Gimenez G."/>
            <person name="Bertelli C."/>
            <person name="Moliner C."/>
            <person name="Robert C."/>
            <person name="Raoult D."/>
            <person name="Fournier P.E."/>
            <person name="Greub G."/>
        </authorList>
    </citation>
    <scope>NUCLEOTIDE SEQUENCE [LARGE SCALE GENOMIC DNA]</scope>
    <source>
        <strain evidence="3 4">LLAP12</strain>
    </source>
</reference>
<evidence type="ECO:0000256" key="2">
    <source>
        <dbReference type="SAM" id="MobiDB-lite"/>
    </source>
</evidence>
<dbReference type="PANTHER" id="PTHR31915">
    <property type="entry name" value="SKICH DOMAIN-CONTAINING PROTEIN"/>
    <property type="match status" value="1"/>
</dbReference>
<dbReference type="InParanoid" id="G9EU67"/>
<proteinExistence type="predicted"/>
<dbReference type="InterPro" id="IPR051002">
    <property type="entry name" value="UBA_autophagy_assoc_protein"/>
</dbReference>
<feature type="compositionally biased region" description="Pro residues" evidence="2">
    <location>
        <begin position="279"/>
        <end position="303"/>
    </location>
</feature>
<dbReference type="eggNOG" id="ENOG5030G79">
    <property type="taxonomic scope" value="Bacteria"/>
</dbReference>
<name>G9EU67_9GAMM</name>
<feature type="coiled-coil region" evidence="1">
    <location>
        <begin position="597"/>
        <end position="689"/>
    </location>
</feature>
<dbReference type="RefSeq" id="WP_006872721.1">
    <property type="nucleotide sequence ID" value="NZ_JH413849.1"/>
</dbReference>
<protein>
    <submittedName>
        <fullName evidence="3">Uncharacterized protein</fullName>
    </submittedName>
</protein>
<keyword evidence="1" id="KW-0175">Coiled coil</keyword>
<dbReference type="EMBL" id="JH413849">
    <property type="protein sequence ID" value="EHL29141.1"/>
    <property type="molecule type" value="Genomic_DNA"/>
</dbReference>
<gene>
    <name evidence="3" type="ORF">LDG_8858</name>
</gene>
<feature type="region of interest" description="Disordered" evidence="2">
    <location>
        <begin position="256"/>
        <end position="337"/>
    </location>
</feature>
<feature type="coiled-coil region" evidence="1">
    <location>
        <begin position="17"/>
        <end position="79"/>
    </location>
</feature>
<dbReference type="AlphaFoldDB" id="G9EU67"/>